<name>A0ABT0G6U9_9ACTN</name>
<reference evidence="9 10" key="1">
    <citation type="submission" date="2022-04" db="EMBL/GenBank/DDBJ databases">
        <title>Genome draft of Actinomadura sp. ATCC 31491.</title>
        <authorList>
            <person name="Shi X."/>
            <person name="Du Y."/>
        </authorList>
    </citation>
    <scope>NUCLEOTIDE SEQUENCE [LARGE SCALE GENOMIC DNA]</scope>
    <source>
        <strain evidence="9 10">ATCC 31491</strain>
    </source>
</reference>
<dbReference type="Pfam" id="PF02687">
    <property type="entry name" value="FtsX"/>
    <property type="match status" value="1"/>
</dbReference>
<feature type="domain" description="ABC3 transporter permease C-terminal" evidence="8">
    <location>
        <begin position="345"/>
        <end position="459"/>
    </location>
</feature>
<evidence type="ECO:0000313" key="9">
    <source>
        <dbReference type="EMBL" id="MCK2220331.1"/>
    </source>
</evidence>
<proteinExistence type="inferred from homology"/>
<evidence type="ECO:0000256" key="4">
    <source>
        <dbReference type="ARBA" id="ARBA00022989"/>
    </source>
</evidence>
<protein>
    <submittedName>
        <fullName evidence="9">FtsX-like permease family protein</fullName>
    </submittedName>
</protein>
<evidence type="ECO:0000256" key="2">
    <source>
        <dbReference type="ARBA" id="ARBA00022475"/>
    </source>
</evidence>
<keyword evidence="5 7" id="KW-0472">Membrane</keyword>
<dbReference type="PANTHER" id="PTHR30572:SF4">
    <property type="entry name" value="ABC TRANSPORTER PERMEASE YTRF"/>
    <property type="match status" value="1"/>
</dbReference>
<evidence type="ECO:0000259" key="8">
    <source>
        <dbReference type="Pfam" id="PF02687"/>
    </source>
</evidence>
<accession>A0ABT0G6U9</accession>
<comment type="similarity">
    <text evidence="6">Belongs to the ABC-4 integral membrane protein family.</text>
</comment>
<feature type="transmembrane region" description="Helical" evidence="7">
    <location>
        <begin position="32"/>
        <end position="51"/>
    </location>
</feature>
<dbReference type="InterPro" id="IPR003838">
    <property type="entry name" value="ABC3_permease_C"/>
</dbReference>
<sequence>MAVAARRAGRVRPAEAMREAAVEPRVMTPGRLLAGGGLLATAVISLLVNAFTDPAAATNDKTFMPVVMLLVAAAGLLAPLLVRPVARLLAVPLARLRGAGGLVVAAGALASTRRTAATAAPVLVTVALAATLLGGAALTDATGAATRTAPVRAAHLVLPTGTAGLDRQLVERLRAVPEADVTTAAETVLYTLEGEGTQLIRRTAEAVDPAALTRTLAVPVTAGSLPGLRDDTIAVSPTWELGLGERVTLWRADGGRVSLTVVALLGAGAPADAYVTPANAPAALPSAAYVVPRPSGVPGSGSAGLAAALRDAAAGHNARVVTRDVWAAEVAEGKASAGRLGLLAVLAIMLGYTVITMIGTLLMAAPDRAAEHGALRLLGATRAQLVRYAAGEALLVVAVGVLLAAAVTALGLLGLYAALLRLSGPVPFDVPWEAVAGVTALCGALAVAAAVVPASRVRGAAIPR</sequence>
<evidence type="ECO:0000256" key="1">
    <source>
        <dbReference type="ARBA" id="ARBA00004651"/>
    </source>
</evidence>
<dbReference type="Proteomes" id="UP001317259">
    <property type="component" value="Unassembled WGS sequence"/>
</dbReference>
<feature type="transmembrane region" description="Helical" evidence="7">
    <location>
        <begin position="385"/>
        <end position="418"/>
    </location>
</feature>
<dbReference type="InterPro" id="IPR050250">
    <property type="entry name" value="Macrolide_Exporter_MacB"/>
</dbReference>
<comment type="subcellular location">
    <subcellularLocation>
        <location evidence="1">Cell membrane</location>
        <topology evidence="1">Multi-pass membrane protein</topology>
    </subcellularLocation>
</comment>
<evidence type="ECO:0000256" key="6">
    <source>
        <dbReference type="ARBA" id="ARBA00038076"/>
    </source>
</evidence>
<feature type="transmembrane region" description="Helical" evidence="7">
    <location>
        <begin position="63"/>
        <end position="82"/>
    </location>
</feature>
<organism evidence="9 10">
    <name type="scientific">Actinomadura luzonensis</name>
    <dbReference type="NCBI Taxonomy" id="2805427"/>
    <lineage>
        <taxon>Bacteria</taxon>
        <taxon>Bacillati</taxon>
        <taxon>Actinomycetota</taxon>
        <taxon>Actinomycetes</taxon>
        <taxon>Streptosporangiales</taxon>
        <taxon>Thermomonosporaceae</taxon>
        <taxon>Actinomadura</taxon>
    </lineage>
</organism>
<evidence type="ECO:0000256" key="7">
    <source>
        <dbReference type="SAM" id="Phobius"/>
    </source>
</evidence>
<evidence type="ECO:0000256" key="5">
    <source>
        <dbReference type="ARBA" id="ARBA00023136"/>
    </source>
</evidence>
<keyword evidence="10" id="KW-1185">Reference proteome</keyword>
<feature type="transmembrane region" description="Helical" evidence="7">
    <location>
        <begin position="117"/>
        <end position="138"/>
    </location>
</feature>
<gene>
    <name evidence="9" type="ORF">MF672_042000</name>
</gene>
<keyword evidence="2" id="KW-1003">Cell membrane</keyword>
<feature type="transmembrane region" description="Helical" evidence="7">
    <location>
        <begin position="88"/>
        <end position="110"/>
    </location>
</feature>
<dbReference type="PANTHER" id="PTHR30572">
    <property type="entry name" value="MEMBRANE COMPONENT OF TRANSPORTER-RELATED"/>
    <property type="match status" value="1"/>
</dbReference>
<dbReference type="RefSeq" id="WP_247815707.1">
    <property type="nucleotide sequence ID" value="NZ_JAKRKC020000002.1"/>
</dbReference>
<keyword evidence="4 7" id="KW-1133">Transmembrane helix</keyword>
<feature type="transmembrane region" description="Helical" evidence="7">
    <location>
        <begin position="430"/>
        <end position="454"/>
    </location>
</feature>
<feature type="transmembrane region" description="Helical" evidence="7">
    <location>
        <begin position="340"/>
        <end position="364"/>
    </location>
</feature>
<keyword evidence="3 7" id="KW-0812">Transmembrane</keyword>
<evidence type="ECO:0000313" key="10">
    <source>
        <dbReference type="Proteomes" id="UP001317259"/>
    </source>
</evidence>
<comment type="caution">
    <text evidence="9">The sequence shown here is derived from an EMBL/GenBank/DDBJ whole genome shotgun (WGS) entry which is preliminary data.</text>
</comment>
<dbReference type="EMBL" id="JAKRKC020000002">
    <property type="protein sequence ID" value="MCK2220331.1"/>
    <property type="molecule type" value="Genomic_DNA"/>
</dbReference>
<evidence type="ECO:0000256" key="3">
    <source>
        <dbReference type="ARBA" id="ARBA00022692"/>
    </source>
</evidence>